<dbReference type="AlphaFoldDB" id="A0A2W5WL85"/>
<gene>
    <name evidence="2" type="ORF">DNL40_13555</name>
</gene>
<organism evidence="2 3">
    <name type="scientific">Xylanimonas oleitrophica</name>
    <dbReference type="NCBI Taxonomy" id="2607479"/>
    <lineage>
        <taxon>Bacteria</taxon>
        <taxon>Bacillati</taxon>
        <taxon>Actinomycetota</taxon>
        <taxon>Actinomycetes</taxon>
        <taxon>Micrococcales</taxon>
        <taxon>Promicromonosporaceae</taxon>
        <taxon>Xylanimonas</taxon>
    </lineage>
</organism>
<accession>A0A2W5WL85</accession>
<dbReference type="InterPro" id="IPR006059">
    <property type="entry name" value="SBP"/>
</dbReference>
<dbReference type="PROSITE" id="PS51257">
    <property type="entry name" value="PROKAR_LIPOPROTEIN"/>
    <property type="match status" value="1"/>
</dbReference>
<dbReference type="PANTHER" id="PTHR43649">
    <property type="entry name" value="ARABINOSE-BINDING PROTEIN-RELATED"/>
    <property type="match status" value="1"/>
</dbReference>
<name>A0A2W5WL85_9MICO</name>
<evidence type="ECO:0000313" key="2">
    <source>
        <dbReference type="EMBL" id="PZR52037.1"/>
    </source>
</evidence>
<dbReference type="Gene3D" id="3.40.190.10">
    <property type="entry name" value="Periplasmic binding protein-like II"/>
    <property type="match status" value="1"/>
</dbReference>
<sequence>MRIDRKARTIAALAATTALVATACSGGQGGSGGGDGGKPDVLTVAAWMDFPQELLDRFEEEHGIKVEINSFPDGASAQTVLRNGLASNGAGLSDVHLIELDWWTEMMAVPEDWATLPAVEDRWVDWKVTQGSVDGEIKGYGTDIGPLALAYDSTLMEEAGLPSDPEGFAELVGGQDATWETFLEAGRQFTARSDAAWIDSNATAMQAAINQLPAAFEDPQSGDTLPLADNAAVHELFDTFAQAAQEGVSAGVGIGHADWGAGFQARRWATVITPAWATGIIAENAAGLEGWRIADVFPNGGGNWGGSFFSVPATGPNVEWATTLADFLTTPEAAVEMFLLNGQFPSQTTAMEDPAVSETPHEFFGGQQVGEIYGGLAAAAGDAAAGGFRGVNFAGIQTLVMDGLRRVESGNQDASTAWDSTVAEFDALGLTD</sequence>
<dbReference type="RefSeq" id="WP_111251796.1">
    <property type="nucleotide sequence ID" value="NZ_QKWH01000013.1"/>
</dbReference>
<reference evidence="2 3" key="1">
    <citation type="submission" date="2018-06" db="EMBL/GenBank/DDBJ databases">
        <title>Whole genome sequencing of a novel hydrocarbon degrading bacterial strain, PW21 isolated from oil contaminated produced water sample.</title>
        <authorList>
            <person name="Nagkirti P."/>
            <person name="Shaikh A."/>
            <person name="Gowdaman V."/>
            <person name="Engineer A.E."/>
            <person name="Dagar S."/>
            <person name="Dhakephalkar P.K."/>
        </authorList>
    </citation>
    <scope>NUCLEOTIDE SEQUENCE [LARGE SCALE GENOMIC DNA]</scope>
    <source>
        <strain evidence="2 3">PW21</strain>
    </source>
</reference>
<evidence type="ECO:0000256" key="1">
    <source>
        <dbReference type="SAM" id="SignalP"/>
    </source>
</evidence>
<dbReference type="Proteomes" id="UP000248783">
    <property type="component" value="Unassembled WGS sequence"/>
</dbReference>
<dbReference type="Pfam" id="PF13416">
    <property type="entry name" value="SBP_bac_8"/>
    <property type="match status" value="1"/>
</dbReference>
<dbReference type="InterPro" id="IPR050490">
    <property type="entry name" value="Bact_solute-bd_prot1"/>
</dbReference>
<feature type="chain" id="PRO_5016152561" evidence="1">
    <location>
        <begin position="24"/>
        <end position="432"/>
    </location>
</feature>
<evidence type="ECO:0000313" key="3">
    <source>
        <dbReference type="Proteomes" id="UP000248783"/>
    </source>
</evidence>
<proteinExistence type="predicted"/>
<keyword evidence="1" id="KW-0732">Signal</keyword>
<keyword evidence="3" id="KW-1185">Reference proteome</keyword>
<dbReference type="SUPFAM" id="SSF53850">
    <property type="entry name" value="Periplasmic binding protein-like II"/>
    <property type="match status" value="1"/>
</dbReference>
<comment type="caution">
    <text evidence="2">The sequence shown here is derived from an EMBL/GenBank/DDBJ whole genome shotgun (WGS) entry which is preliminary data.</text>
</comment>
<dbReference type="EMBL" id="QKWH01000013">
    <property type="protein sequence ID" value="PZR52037.1"/>
    <property type="molecule type" value="Genomic_DNA"/>
</dbReference>
<feature type="signal peptide" evidence="1">
    <location>
        <begin position="1"/>
        <end position="23"/>
    </location>
</feature>
<protein>
    <submittedName>
        <fullName evidence="2">Carbohydrate ABC transporter substrate-binding protein</fullName>
    </submittedName>
</protein>
<dbReference type="PANTHER" id="PTHR43649:SF32">
    <property type="entry name" value="SUGAR BINDING SECRETED PROTEIN"/>
    <property type="match status" value="1"/>
</dbReference>